<dbReference type="PROSITE" id="PS01124">
    <property type="entry name" value="HTH_ARAC_FAMILY_2"/>
    <property type="match status" value="1"/>
</dbReference>
<keyword evidence="5" id="KW-0472">Membrane</keyword>
<evidence type="ECO:0000256" key="3">
    <source>
        <dbReference type="ARBA" id="ARBA00023163"/>
    </source>
</evidence>
<feature type="coiled-coil region" evidence="4">
    <location>
        <begin position="326"/>
        <end position="353"/>
    </location>
</feature>
<sequence>MKKRLSDIRFYGGKYYKRLFAVFTGSAVLFSAVVALFSFYIGLRVAENEKNAFKAFAQNRYNLIDTAAAVVTGVMDNFIKNPYLAEWADAENANAYYAKAVVLYGYIKNISSQLAPLSYELAVIGERYDTMTISGLGSGPRDWYVKYETSLSAERFKSLSDAARNQDGTTVFPVYDDNTGILKELYFIRCLQWKTQITFVVLKLFADPVFIPAENENFCITLARGVSVYARSGENGNTMHADNKNYRSYSQALHIPSWNLTVEYRIGKTVRLLLATVPLVFSLCVFILCIYAASRTARRLYSPLGEIVRRFIPQNAGAVNDEFEILRTNSRKMELLSQELQKTIEENEALAVQKYNRGLLEGVVSEEDAKNTDVFFVASVILTAEEGTAERDRRPYVQLCAEACSIGEEGIHYVQYGIKEFALILDCADETEAKEKLKTFLAKLQLFSNSAFVGMQAALSGATQGKACLAEALKQARDVLEFRHTRPHASILTACDVAFATAEHYDYPLATEKKLLDFVIAGSTQTAVCFDEIINENIRNKDLSFSARRNLLHALSATLMRALQELKTTSEQLYGKTEDWNALYTGQPDKTAFNEIKNIAVQIANAVRKKEFDADTKILQLMNDYICRNFQRDISLQDLSDEFNITPKYCSKLFARLSNNTFKNYLNALRIQKAQNIICENPLVKTVDLAGKVGFNSATSFIRVFNKYAGVSPQVYADRVLQNIAPQQEQ</sequence>
<dbReference type="SUPFAM" id="SSF46689">
    <property type="entry name" value="Homeodomain-like"/>
    <property type="match status" value="1"/>
</dbReference>
<keyword evidence="5" id="KW-0812">Transmembrane</keyword>
<dbReference type="PANTHER" id="PTHR43280:SF2">
    <property type="entry name" value="HTH-TYPE TRANSCRIPTIONAL REGULATOR EXSA"/>
    <property type="match status" value="1"/>
</dbReference>
<evidence type="ECO:0000313" key="7">
    <source>
        <dbReference type="EMBL" id="ERJ92000.1"/>
    </source>
</evidence>
<reference evidence="7 8" key="1">
    <citation type="submission" date="2013-08" db="EMBL/GenBank/DDBJ databases">
        <authorList>
            <person name="Weinstock G."/>
            <person name="Sodergren E."/>
            <person name="Wylie T."/>
            <person name="Fulton L."/>
            <person name="Fulton R."/>
            <person name="Fronick C."/>
            <person name="O'Laughlin M."/>
            <person name="Godfrey J."/>
            <person name="Miner T."/>
            <person name="Herter B."/>
            <person name="Appelbaum E."/>
            <person name="Cordes M."/>
            <person name="Lek S."/>
            <person name="Wollam A."/>
            <person name="Pepin K.H."/>
            <person name="Palsikar V.B."/>
            <person name="Mitreva M."/>
            <person name="Wilson R.K."/>
        </authorList>
    </citation>
    <scope>NUCLEOTIDE SEQUENCE [LARGE SCALE GENOMIC DNA]</scope>
    <source>
        <strain evidence="7 8">ATCC 700332</strain>
    </source>
</reference>
<keyword evidence="8" id="KW-1185">Reference proteome</keyword>
<keyword evidence="4" id="KW-0175">Coiled coil</keyword>
<evidence type="ECO:0000256" key="5">
    <source>
        <dbReference type="SAM" id="Phobius"/>
    </source>
</evidence>
<evidence type="ECO:0000256" key="1">
    <source>
        <dbReference type="ARBA" id="ARBA00023015"/>
    </source>
</evidence>
<comment type="caution">
    <text evidence="7">The sequence shown here is derived from an EMBL/GenBank/DDBJ whole genome shotgun (WGS) entry which is preliminary data.</text>
</comment>
<proteinExistence type="predicted"/>
<dbReference type="SMART" id="SM00342">
    <property type="entry name" value="HTH_ARAC"/>
    <property type="match status" value="1"/>
</dbReference>
<keyword evidence="2" id="KW-0238">DNA-binding</keyword>
<evidence type="ECO:0000313" key="8">
    <source>
        <dbReference type="Proteomes" id="UP000016649"/>
    </source>
</evidence>
<dbReference type="PANTHER" id="PTHR43280">
    <property type="entry name" value="ARAC-FAMILY TRANSCRIPTIONAL REGULATOR"/>
    <property type="match status" value="1"/>
</dbReference>
<name>A0ABN0NX96_TRELE</name>
<feature type="transmembrane region" description="Helical" evidence="5">
    <location>
        <begin position="272"/>
        <end position="293"/>
    </location>
</feature>
<evidence type="ECO:0000256" key="2">
    <source>
        <dbReference type="ARBA" id="ARBA00023125"/>
    </source>
</evidence>
<organism evidence="7 8">
    <name type="scientific">Treponema lecithinolyticum ATCC 700332</name>
    <dbReference type="NCBI Taxonomy" id="1321815"/>
    <lineage>
        <taxon>Bacteria</taxon>
        <taxon>Pseudomonadati</taxon>
        <taxon>Spirochaetota</taxon>
        <taxon>Spirochaetia</taxon>
        <taxon>Spirochaetales</taxon>
        <taxon>Treponemataceae</taxon>
        <taxon>Treponema</taxon>
    </lineage>
</organism>
<keyword evidence="5" id="KW-1133">Transmembrane helix</keyword>
<dbReference type="InterPro" id="IPR018060">
    <property type="entry name" value="HTH_AraC"/>
</dbReference>
<keyword evidence="3" id="KW-0804">Transcription</keyword>
<dbReference type="RefSeq" id="WP_021687859.1">
    <property type="nucleotide sequence ID" value="NZ_KI260569.1"/>
</dbReference>
<keyword evidence="1" id="KW-0805">Transcription regulation</keyword>
<dbReference type="InterPro" id="IPR009057">
    <property type="entry name" value="Homeodomain-like_sf"/>
</dbReference>
<dbReference type="Gene3D" id="1.10.10.60">
    <property type="entry name" value="Homeodomain-like"/>
    <property type="match status" value="2"/>
</dbReference>
<evidence type="ECO:0000259" key="6">
    <source>
        <dbReference type="PROSITE" id="PS01124"/>
    </source>
</evidence>
<dbReference type="Proteomes" id="UP000016649">
    <property type="component" value="Unassembled WGS sequence"/>
</dbReference>
<gene>
    <name evidence="7" type="ORF">HMPREF9193_01658</name>
</gene>
<feature type="domain" description="HTH araC/xylS-type" evidence="6">
    <location>
        <begin position="620"/>
        <end position="719"/>
    </location>
</feature>
<feature type="transmembrane region" description="Helical" evidence="5">
    <location>
        <begin position="20"/>
        <end position="43"/>
    </location>
</feature>
<dbReference type="EMBL" id="AWVH01000039">
    <property type="protein sequence ID" value="ERJ92000.1"/>
    <property type="molecule type" value="Genomic_DNA"/>
</dbReference>
<accession>A0ABN0NX96</accession>
<evidence type="ECO:0000256" key="4">
    <source>
        <dbReference type="SAM" id="Coils"/>
    </source>
</evidence>
<protein>
    <submittedName>
        <fullName evidence="7">Transcriptional regulator, AraC family</fullName>
    </submittedName>
</protein>
<dbReference type="Pfam" id="PF12833">
    <property type="entry name" value="HTH_18"/>
    <property type="match status" value="1"/>
</dbReference>